<evidence type="ECO:0000259" key="6">
    <source>
        <dbReference type="Pfam" id="PF07980"/>
    </source>
</evidence>
<evidence type="ECO:0000313" key="8">
    <source>
        <dbReference type="EMBL" id="UOQ68927.1"/>
    </source>
</evidence>
<reference evidence="8" key="1">
    <citation type="submission" date="2022-04" db="EMBL/GenBank/DDBJ databases">
        <title>Hymenobacter sp. isolated from the air.</title>
        <authorList>
            <person name="Won M."/>
            <person name="Lee C.-M."/>
            <person name="Woen H.-Y."/>
            <person name="Kwon S.-W."/>
        </authorList>
    </citation>
    <scope>NUCLEOTIDE SEQUENCE</scope>
    <source>
        <strain evidence="8">5420S-77</strain>
        <plasmid evidence="8">unnamed2</plasmid>
    </source>
</reference>
<comment type="similarity">
    <text evidence="2">Belongs to the SusD family.</text>
</comment>
<evidence type="ECO:0000256" key="4">
    <source>
        <dbReference type="ARBA" id="ARBA00023136"/>
    </source>
</evidence>
<keyword evidence="8" id="KW-0614">Plasmid</keyword>
<keyword evidence="3" id="KW-0732">Signal</keyword>
<dbReference type="Proteomes" id="UP000830401">
    <property type="component" value="Plasmid unnamed2"/>
</dbReference>
<feature type="domain" description="SusD-like N-terminal" evidence="7">
    <location>
        <begin position="103"/>
        <end position="235"/>
    </location>
</feature>
<dbReference type="SUPFAM" id="SSF48452">
    <property type="entry name" value="TPR-like"/>
    <property type="match status" value="1"/>
</dbReference>
<evidence type="ECO:0000259" key="7">
    <source>
        <dbReference type="Pfam" id="PF14322"/>
    </source>
</evidence>
<geneLocation type="plasmid" evidence="8 9">
    <name>unnamed2</name>
</geneLocation>
<gene>
    <name evidence="8" type="ORF">MUN86_24795</name>
</gene>
<evidence type="ECO:0000256" key="5">
    <source>
        <dbReference type="ARBA" id="ARBA00023237"/>
    </source>
</evidence>
<proteinExistence type="inferred from homology"/>
<dbReference type="InterPro" id="IPR012944">
    <property type="entry name" value="SusD_RagB_dom"/>
</dbReference>
<accession>A0ABY4GDJ3</accession>
<evidence type="ECO:0000256" key="3">
    <source>
        <dbReference type="ARBA" id="ARBA00022729"/>
    </source>
</evidence>
<dbReference type="Pfam" id="PF07980">
    <property type="entry name" value="SusD_RagB"/>
    <property type="match status" value="1"/>
</dbReference>
<dbReference type="PROSITE" id="PS51257">
    <property type="entry name" value="PROKAR_LIPOPROTEIN"/>
    <property type="match status" value="1"/>
</dbReference>
<name>A0ABY4GDJ3_9BACT</name>
<organism evidence="8 9">
    <name type="scientific">Hymenobacter volaticus</name>
    <dbReference type="NCBI Taxonomy" id="2932254"/>
    <lineage>
        <taxon>Bacteria</taxon>
        <taxon>Pseudomonadati</taxon>
        <taxon>Bacteroidota</taxon>
        <taxon>Cytophagia</taxon>
        <taxon>Cytophagales</taxon>
        <taxon>Hymenobacteraceae</taxon>
        <taxon>Hymenobacter</taxon>
    </lineage>
</organism>
<feature type="domain" description="RagB/SusD" evidence="6">
    <location>
        <begin position="380"/>
        <end position="591"/>
    </location>
</feature>
<dbReference type="Pfam" id="PF14322">
    <property type="entry name" value="SusD-like_3"/>
    <property type="match status" value="1"/>
</dbReference>
<keyword evidence="4" id="KW-0472">Membrane</keyword>
<dbReference type="RefSeq" id="WP_245126602.1">
    <property type="nucleotide sequence ID" value="NZ_CP095063.1"/>
</dbReference>
<protein>
    <submittedName>
        <fullName evidence="8">RagB/SusD family nutrient uptake outer membrane protein</fullName>
    </submittedName>
</protein>
<dbReference type="Gene3D" id="1.25.40.390">
    <property type="match status" value="1"/>
</dbReference>
<evidence type="ECO:0000256" key="1">
    <source>
        <dbReference type="ARBA" id="ARBA00004442"/>
    </source>
</evidence>
<sequence length="591" mass="65158">MKSFFLRSTLAAATLASVVGVTACKEYLDVNPAALYSADDVFFDVAGATAAVIGAYDLLSGDTSYGTRLNLYYPYDTDEMQASPGSLPDGLRLSIARYTALPVNNEVRNPFNTLYQGVERSNICIKYIPQMPLYTSGSAADTAALHRLYGEALTLRAQYYFELIRNWGDVPAPFTPSIDNPDLNLPSTDRNATCDKLLADLLQAEKLVPWRSAAGPASERITKGAVKALRARMALYRGGYRVNATTGQMERPADYLDFYRIARQECADLMAKRGEHTLNPSFQNLFESINKLSFDVSHEIIFEVAMAGSSSQSDSKLGYYNGPKLNASSTYGTSQGSIGAVPTYFYAFDSTDVRRDITLTLYTVESNNQQRGTPLNLMTDGKFRRDWRTPALPGVNNYLQYNWPLIRFADVLLMFAEAENELNGPTAAARAAVQEVRTRGYGGNATRAALPATSSKAEMFTAIANERFLELGGEGIRKYDLIRWNLLGQKLTEVRASLNQLKNGTGRYANYPATNYYRVNNGTVQWARSFFRPSPATTPTGTTAVAWRTAITDATIANLASEYKPNAGKELLPIPQTTIDTNPNVKQNFGY</sequence>
<keyword evidence="9" id="KW-1185">Reference proteome</keyword>
<evidence type="ECO:0000256" key="2">
    <source>
        <dbReference type="ARBA" id="ARBA00006275"/>
    </source>
</evidence>
<evidence type="ECO:0000313" key="9">
    <source>
        <dbReference type="Proteomes" id="UP000830401"/>
    </source>
</evidence>
<dbReference type="EMBL" id="CP095063">
    <property type="protein sequence ID" value="UOQ68927.1"/>
    <property type="molecule type" value="Genomic_DNA"/>
</dbReference>
<dbReference type="InterPro" id="IPR033985">
    <property type="entry name" value="SusD-like_N"/>
</dbReference>
<dbReference type="InterPro" id="IPR011990">
    <property type="entry name" value="TPR-like_helical_dom_sf"/>
</dbReference>
<keyword evidence="5" id="KW-0998">Cell outer membrane</keyword>
<comment type="subcellular location">
    <subcellularLocation>
        <location evidence="1">Cell outer membrane</location>
    </subcellularLocation>
</comment>